<reference evidence="1" key="1">
    <citation type="journal article" date="2015" name="Nature">
        <title>Complex archaea that bridge the gap between prokaryotes and eukaryotes.</title>
        <authorList>
            <person name="Spang A."/>
            <person name="Saw J.H."/>
            <person name="Jorgensen S.L."/>
            <person name="Zaremba-Niedzwiedzka K."/>
            <person name="Martijn J."/>
            <person name="Lind A.E."/>
            <person name="van Eijk R."/>
            <person name="Schleper C."/>
            <person name="Guy L."/>
            <person name="Ettema T.J."/>
        </authorList>
    </citation>
    <scope>NUCLEOTIDE SEQUENCE</scope>
</reference>
<accession>A0A0F9JHQ4</accession>
<name>A0A0F9JHQ4_9ZZZZ</name>
<proteinExistence type="predicted"/>
<dbReference type="AlphaFoldDB" id="A0A0F9JHQ4"/>
<organism evidence="1">
    <name type="scientific">marine sediment metagenome</name>
    <dbReference type="NCBI Taxonomy" id="412755"/>
    <lineage>
        <taxon>unclassified sequences</taxon>
        <taxon>metagenomes</taxon>
        <taxon>ecological metagenomes</taxon>
    </lineage>
</organism>
<gene>
    <name evidence="1" type="ORF">LCGC14_1755880</name>
</gene>
<dbReference type="EMBL" id="LAZR01016261">
    <property type="protein sequence ID" value="KKM05266.1"/>
    <property type="molecule type" value="Genomic_DNA"/>
</dbReference>
<evidence type="ECO:0000313" key="1">
    <source>
        <dbReference type="EMBL" id="KKM05266.1"/>
    </source>
</evidence>
<comment type="caution">
    <text evidence="1">The sequence shown here is derived from an EMBL/GenBank/DDBJ whole genome shotgun (WGS) entry which is preliminary data.</text>
</comment>
<sequence>MKLSPKQIEVAIDAITTYRGAVMDQVVASKDPDGRAGLEDLVNTCDDLIEILTLAQS</sequence>
<protein>
    <submittedName>
        <fullName evidence="1">Uncharacterized protein</fullName>
    </submittedName>
</protein>